<dbReference type="GO" id="GO:0005737">
    <property type="term" value="C:cytoplasm"/>
    <property type="evidence" value="ECO:0007669"/>
    <property type="project" value="TreeGrafter"/>
</dbReference>
<evidence type="ECO:0000313" key="2">
    <source>
        <dbReference type="Proteomes" id="UP000281350"/>
    </source>
</evidence>
<dbReference type="Proteomes" id="UP000281350">
    <property type="component" value="Unassembled WGS sequence"/>
</dbReference>
<dbReference type="GO" id="GO:0016639">
    <property type="term" value="F:oxidoreductase activity, acting on the CH-NH2 group of donors, NAD or NADP as acceptor"/>
    <property type="evidence" value="ECO:0007669"/>
    <property type="project" value="InterPro"/>
</dbReference>
<reference evidence="1 2" key="1">
    <citation type="submission" date="2018-08" db="EMBL/GenBank/DDBJ databases">
        <title>Recombination of ecologically and evolutionarily significant loci maintains genetic cohesion in the Pseudomonas syringae species complex.</title>
        <authorList>
            <person name="Dillon M."/>
            <person name="Thakur S."/>
            <person name="Almeida R.N.D."/>
            <person name="Weir B.S."/>
            <person name="Guttman D.S."/>
        </authorList>
    </citation>
    <scope>NUCLEOTIDE SEQUENCE [LARGE SCALE GENOMIC DNA]</scope>
    <source>
        <strain evidence="1 2">ICMP 2732</strain>
    </source>
</reference>
<dbReference type="Pfam" id="PF02423">
    <property type="entry name" value="OCD_Mu_crystall"/>
    <property type="match status" value="1"/>
</dbReference>
<dbReference type="InterPro" id="IPR036291">
    <property type="entry name" value="NAD(P)-bd_dom_sf"/>
</dbReference>
<accession>A0A3M5TKI1</accession>
<dbReference type="Gene3D" id="3.30.1780.10">
    <property type="entry name" value="ornithine cyclodeaminase, domain 1"/>
    <property type="match status" value="1"/>
</dbReference>
<sequence>MQRELIMHNEAMGFEVITGEFINKVISSSRQEIVRLVSESYLAHDLGKTVNPDSYFLNFKDKPEARIIALPAAINNPSMDMSVSGIKWIASYPKNIEFNLHRASAVMLLNNYETGYPFCCLEASQISAARTAASAVLAANHLKKGKSGSLSIVGCGLIAKTILAFFKDEGWIFESVLAHDISTEYRELFVTDQEVQDYYPVSAAHDQAHALSADIVVFTTTAGKPYVIDENTFASNQLILNISLRDLSPEIVVSSNNIVDDVEHCMKANTSPHLAEQLYGNRSFVNGTLAQVMKGDVTLDNQKPTIFSPFGLGILDLSLAMYIYRSNKISALGRQMIPGFFPETQRWSPK</sequence>
<dbReference type="InterPro" id="IPR023866">
    <property type="entry name" value="SbnB"/>
</dbReference>
<dbReference type="PIRSF" id="PIRSF001439">
    <property type="entry name" value="CryM"/>
    <property type="match status" value="1"/>
</dbReference>
<dbReference type="SUPFAM" id="SSF51735">
    <property type="entry name" value="NAD(P)-binding Rossmann-fold domains"/>
    <property type="match status" value="1"/>
</dbReference>
<proteinExistence type="predicted"/>
<gene>
    <name evidence="1" type="ORF">ALQ36_01135</name>
</gene>
<dbReference type="PANTHER" id="PTHR13812">
    <property type="entry name" value="KETIMINE REDUCTASE MU-CRYSTALLIN"/>
    <property type="match status" value="1"/>
</dbReference>
<dbReference type="AlphaFoldDB" id="A0A3M5TKI1"/>
<dbReference type="EMBL" id="RBPY01000083">
    <property type="protein sequence ID" value="RMO78452.1"/>
    <property type="molecule type" value="Genomic_DNA"/>
</dbReference>
<name>A0A3M5TKI1_9PSED</name>
<protein>
    <submittedName>
        <fullName evidence="1">Ornithine cyclodeaminase/mu-crystallin</fullName>
    </submittedName>
</protein>
<organism evidence="1 2">
    <name type="scientific">Pseudomonas syringae pv. primulae</name>
    <dbReference type="NCBI Taxonomy" id="251707"/>
    <lineage>
        <taxon>Bacteria</taxon>
        <taxon>Pseudomonadati</taxon>
        <taxon>Pseudomonadota</taxon>
        <taxon>Gammaproteobacteria</taxon>
        <taxon>Pseudomonadales</taxon>
        <taxon>Pseudomonadaceae</taxon>
        <taxon>Pseudomonas</taxon>
    </lineage>
</organism>
<dbReference type="GO" id="GO:0019290">
    <property type="term" value="P:siderophore biosynthetic process"/>
    <property type="evidence" value="ECO:0007669"/>
    <property type="project" value="InterPro"/>
</dbReference>
<evidence type="ECO:0000313" key="1">
    <source>
        <dbReference type="EMBL" id="RMO78452.1"/>
    </source>
</evidence>
<dbReference type="NCBIfam" id="TIGR03944">
    <property type="entry name" value="dehyd_SbnB_fam"/>
    <property type="match status" value="1"/>
</dbReference>
<dbReference type="InterPro" id="IPR003462">
    <property type="entry name" value="ODC_Mu_crystall"/>
</dbReference>
<dbReference type="Gene3D" id="3.40.50.720">
    <property type="entry name" value="NAD(P)-binding Rossmann-like Domain"/>
    <property type="match status" value="1"/>
</dbReference>
<comment type="caution">
    <text evidence="1">The sequence shown here is derived from an EMBL/GenBank/DDBJ whole genome shotgun (WGS) entry which is preliminary data.</text>
</comment>
<dbReference type="InterPro" id="IPR023401">
    <property type="entry name" value="ODC_N"/>
</dbReference>
<dbReference type="PANTHER" id="PTHR13812:SF19">
    <property type="entry name" value="KETIMINE REDUCTASE MU-CRYSTALLIN"/>
    <property type="match status" value="1"/>
</dbReference>